<dbReference type="Gramene" id="RZC81342">
    <property type="protein sequence ID" value="RZC81342"/>
    <property type="gene ID" value="C5167_043915"/>
</dbReference>
<organism evidence="1 2">
    <name type="scientific">Papaver somniferum</name>
    <name type="common">Opium poppy</name>
    <dbReference type="NCBI Taxonomy" id="3469"/>
    <lineage>
        <taxon>Eukaryota</taxon>
        <taxon>Viridiplantae</taxon>
        <taxon>Streptophyta</taxon>
        <taxon>Embryophyta</taxon>
        <taxon>Tracheophyta</taxon>
        <taxon>Spermatophyta</taxon>
        <taxon>Magnoliopsida</taxon>
        <taxon>Ranunculales</taxon>
        <taxon>Papaveraceae</taxon>
        <taxon>Papaveroideae</taxon>
        <taxon>Papaver</taxon>
    </lineage>
</organism>
<dbReference type="EMBL" id="CM010724">
    <property type="protein sequence ID" value="RZC81342.1"/>
    <property type="molecule type" value="Genomic_DNA"/>
</dbReference>
<name>A0A4Y7L9J2_PAPSO</name>
<proteinExistence type="predicted"/>
<reference evidence="1 2" key="1">
    <citation type="journal article" date="2018" name="Science">
        <title>The opium poppy genome and morphinan production.</title>
        <authorList>
            <person name="Guo L."/>
            <person name="Winzer T."/>
            <person name="Yang X."/>
            <person name="Li Y."/>
            <person name="Ning Z."/>
            <person name="He Z."/>
            <person name="Teodor R."/>
            <person name="Lu Y."/>
            <person name="Bowser T.A."/>
            <person name="Graham I.A."/>
            <person name="Ye K."/>
        </authorList>
    </citation>
    <scope>NUCLEOTIDE SEQUENCE [LARGE SCALE GENOMIC DNA]</scope>
    <source>
        <strain evidence="2">cv. HN1</strain>
        <tissue evidence="1">Leaves</tissue>
    </source>
</reference>
<evidence type="ECO:0000313" key="2">
    <source>
        <dbReference type="Proteomes" id="UP000316621"/>
    </source>
</evidence>
<evidence type="ECO:0000313" key="1">
    <source>
        <dbReference type="EMBL" id="RZC81342.1"/>
    </source>
</evidence>
<dbReference type="Proteomes" id="UP000316621">
    <property type="component" value="Chromosome 10"/>
</dbReference>
<protein>
    <submittedName>
        <fullName evidence="1">Uncharacterized protein</fullName>
    </submittedName>
</protein>
<accession>A0A4Y7L9J2</accession>
<keyword evidence="2" id="KW-1185">Reference proteome</keyword>
<dbReference type="AlphaFoldDB" id="A0A4Y7L9J2"/>
<sequence length="371" mass="41722">MRIAYVAKSGGEWNLGVEFTESNKLLFHLLARVVRFNKAHKGVMANYSGRCVIALVFKLGHSMILLRKSSIAFMWVPGVEIGAIYKLWRKRLQGSVIWSRLILQLGGGSQKSLMVRVAAKKYGGEPQILSRRFTCNIASGIVFTLFFTGIPEELGSKVCGSNKYCSGWEEFLIERVKIKKMLVALRGSAGTHRNEKSAMVGFLCCNPLFPLVYPPTKGCIQFEFLIGLKSIQFGLMMFIDPTVQTLGVPLRWKPEENGGINLHYVMISIPSQVGAVNESAPALHLTAAATLMFLIVFNYVRRLQTEVFKHPKVYCSFTSMWVIPCQIFVATKLGGNYNISWHKKSRWTLQVVFLLAPTQQRVTRIKGLFTK</sequence>
<gene>
    <name evidence="1" type="ORF">C5167_043915</name>
</gene>